<feature type="transmembrane region" description="Helical" evidence="1">
    <location>
        <begin position="12"/>
        <end position="32"/>
    </location>
</feature>
<dbReference type="AlphaFoldDB" id="A0A6M3L8H7"/>
<name>A0A6M3L8H7_9ZZZZ</name>
<evidence type="ECO:0000313" key="2">
    <source>
        <dbReference type="EMBL" id="QJA90733.1"/>
    </source>
</evidence>
<keyword evidence="1" id="KW-1133">Transmembrane helix</keyword>
<keyword evidence="1" id="KW-0472">Membrane</keyword>
<dbReference type="EMBL" id="MT142933">
    <property type="protein sequence ID" value="QJA90733.1"/>
    <property type="molecule type" value="Genomic_DNA"/>
</dbReference>
<organism evidence="2">
    <name type="scientific">viral metagenome</name>
    <dbReference type="NCBI Taxonomy" id="1070528"/>
    <lineage>
        <taxon>unclassified sequences</taxon>
        <taxon>metagenomes</taxon>
        <taxon>organismal metagenomes</taxon>
    </lineage>
</organism>
<proteinExistence type="predicted"/>
<accession>A0A6M3L8H7</accession>
<evidence type="ECO:0000256" key="1">
    <source>
        <dbReference type="SAM" id="Phobius"/>
    </source>
</evidence>
<keyword evidence="1" id="KW-0812">Transmembrane</keyword>
<reference evidence="2" key="1">
    <citation type="submission" date="2020-03" db="EMBL/GenBank/DDBJ databases">
        <title>The deep terrestrial virosphere.</title>
        <authorList>
            <person name="Holmfeldt K."/>
            <person name="Nilsson E."/>
            <person name="Simone D."/>
            <person name="Lopez-Fernandez M."/>
            <person name="Wu X."/>
            <person name="de Brujin I."/>
            <person name="Lundin D."/>
            <person name="Andersson A."/>
            <person name="Bertilsson S."/>
            <person name="Dopson M."/>
        </authorList>
    </citation>
    <scope>NUCLEOTIDE SEQUENCE</scope>
    <source>
        <strain evidence="2">MM415B03591</strain>
    </source>
</reference>
<gene>
    <name evidence="2" type="ORF">MM415B03591_0008</name>
</gene>
<protein>
    <submittedName>
        <fullName evidence="2">Uncharacterized protein</fullName>
    </submittedName>
</protein>
<sequence length="63" mass="7189">MEDLIKSYLGDYKWIIDLIAYLVLAASLIVRATPTLKDDNFMLPIVKFIGKFIAIQRYGPGVR</sequence>